<accession>A0A388TIN5</accession>
<dbReference type="AlphaFoldDB" id="A0A388TIN5"/>
<reference evidence="1 2" key="1">
    <citation type="journal article" date="2019" name="ISME J.">
        <title>Genome analyses of uncultured TG2/ZB3 bacteria in 'Margulisbacteria' specifically attached to ectosymbiotic spirochetes of protists in the termite gut.</title>
        <authorList>
            <person name="Utami Y.D."/>
            <person name="Kuwahara H."/>
            <person name="Igai K."/>
            <person name="Murakami T."/>
            <person name="Sugaya K."/>
            <person name="Morikawa T."/>
            <person name="Nagura Y."/>
            <person name="Yuki M."/>
            <person name="Deevong P."/>
            <person name="Inoue T."/>
            <person name="Kihara K."/>
            <person name="Lo N."/>
            <person name="Yamada A."/>
            <person name="Ohkuma M."/>
            <person name="Hongoh Y."/>
        </authorList>
    </citation>
    <scope>NUCLEOTIDE SEQUENCE [LARGE SCALE GENOMIC DNA]</scope>
    <source>
        <strain evidence="1">NkOx7-02</strain>
    </source>
</reference>
<evidence type="ECO:0000313" key="1">
    <source>
        <dbReference type="EMBL" id="GBR77104.1"/>
    </source>
</evidence>
<name>A0A388TIN5_9BACT</name>
<organism evidence="1 2">
    <name type="scientific">Candidatus Termititenax persephonae</name>
    <dbReference type="NCBI Taxonomy" id="2218525"/>
    <lineage>
        <taxon>Bacteria</taxon>
        <taxon>Bacillati</taxon>
        <taxon>Candidatus Margulisiibacteriota</taxon>
        <taxon>Candidatus Termititenacia</taxon>
        <taxon>Candidatus Termititenacales</taxon>
        <taxon>Candidatus Termititenacaceae</taxon>
        <taxon>Candidatus Termititenax</taxon>
    </lineage>
</organism>
<protein>
    <submittedName>
        <fullName evidence="1">Uncharacterized protein</fullName>
    </submittedName>
</protein>
<gene>
    <name evidence="1" type="ORF">NO2_1549</name>
</gene>
<dbReference type="EMBL" id="BGZO01000105">
    <property type="protein sequence ID" value="GBR77104.1"/>
    <property type="molecule type" value="Genomic_DNA"/>
</dbReference>
<keyword evidence="2" id="KW-1185">Reference proteome</keyword>
<dbReference type="Proteomes" id="UP000275925">
    <property type="component" value="Unassembled WGS sequence"/>
</dbReference>
<evidence type="ECO:0000313" key="2">
    <source>
        <dbReference type="Proteomes" id="UP000275925"/>
    </source>
</evidence>
<comment type="caution">
    <text evidence="1">The sequence shown here is derived from an EMBL/GenBank/DDBJ whole genome shotgun (WGS) entry which is preliminary data.</text>
</comment>
<feature type="non-terminal residue" evidence="1">
    <location>
        <position position="259"/>
    </location>
</feature>
<proteinExistence type="predicted"/>
<sequence length="259" mass="29416">MSDLSINRLDKSYIIRTDKAAAPSDSSTVFMLNALKLAGEAFRIPRKDVGFTFTASEITDIKQRITALSSMIYQLLPKSTYKKENGVSAADNEQLLAKYLDATTWYDEYEYIFFLIDNERVPVSERRNLPPLDIPTYRLIYAYGHLNMLIQSTDNAVLYNSARAAAYKTDTVTAADMREYNYESLLDTANSLIQQDNTNLTQVEELLLFAIRGESYKVGAERAKNIFGLQSYGSQYMDGYTGVADDRRAYDLLEQLIEL</sequence>